<organism evidence="3 4">
    <name type="scientific">Natronoarchaeum mannanilyticum</name>
    <dbReference type="NCBI Taxonomy" id="926360"/>
    <lineage>
        <taxon>Archaea</taxon>
        <taxon>Methanobacteriati</taxon>
        <taxon>Methanobacteriota</taxon>
        <taxon>Stenosarchaea group</taxon>
        <taxon>Halobacteria</taxon>
        <taxon>Halobacteriales</taxon>
        <taxon>Natronoarchaeaceae</taxon>
    </lineage>
</organism>
<reference evidence="3 4" key="1">
    <citation type="journal article" date="2019" name="Int. J. Syst. Evol. Microbiol.">
        <title>The Global Catalogue of Microorganisms (GCM) 10K type strain sequencing project: providing services to taxonomists for standard genome sequencing and annotation.</title>
        <authorList>
            <consortium name="The Broad Institute Genomics Platform"/>
            <consortium name="The Broad Institute Genome Sequencing Center for Infectious Disease"/>
            <person name="Wu L."/>
            <person name="Ma J."/>
        </authorList>
    </citation>
    <scope>NUCLEOTIDE SEQUENCE [LARGE SCALE GENOMIC DNA]</scope>
    <source>
        <strain evidence="3 4">JCM 16328</strain>
    </source>
</reference>
<name>A0AAV3T5P7_9EURY</name>
<proteinExistence type="predicted"/>
<gene>
    <name evidence="3" type="ORF">GCM10009020_02130</name>
</gene>
<dbReference type="EMBL" id="BAAADV010000001">
    <property type="protein sequence ID" value="GAA0661489.1"/>
    <property type="molecule type" value="Genomic_DNA"/>
</dbReference>
<feature type="compositionally biased region" description="Low complexity" evidence="1">
    <location>
        <begin position="1"/>
        <end position="10"/>
    </location>
</feature>
<dbReference type="InterPro" id="IPR008136">
    <property type="entry name" value="CinA_C"/>
</dbReference>
<dbReference type="AlphaFoldDB" id="A0AAV3T5P7"/>
<accession>A0AAV3T5P7</accession>
<comment type="caution">
    <text evidence="3">The sequence shown here is derived from an EMBL/GenBank/DDBJ whole genome shotgun (WGS) entry which is preliminary data.</text>
</comment>
<evidence type="ECO:0000256" key="1">
    <source>
        <dbReference type="SAM" id="MobiDB-lite"/>
    </source>
</evidence>
<dbReference type="Proteomes" id="UP001500420">
    <property type="component" value="Unassembled WGS sequence"/>
</dbReference>
<dbReference type="NCBIfam" id="TIGR00199">
    <property type="entry name" value="PncC_domain"/>
    <property type="match status" value="1"/>
</dbReference>
<feature type="domain" description="CinA C-terminal" evidence="2">
    <location>
        <begin position="32"/>
        <end position="187"/>
    </location>
</feature>
<sequence length="198" mass="20619">MASNQDGAAESGDDAAGESAEHADRPGEEAPIVQRLGDALRDADATVAVAESCTGGLIGAELTSVPGSSDYFDRSLVTYAYGAKRQLLGVTREALDERGAVSEPVARQMARGVRDTSDTTWGVGVTGVAGPDGGTEETPVGTVYVGVAYAGPWGSESSYATVERYEFDGDRAEIRERAVRRALADLFAEVETAAERPG</sequence>
<dbReference type="Pfam" id="PF02464">
    <property type="entry name" value="CinA"/>
    <property type="match status" value="1"/>
</dbReference>
<dbReference type="RefSeq" id="WP_343771963.1">
    <property type="nucleotide sequence ID" value="NZ_BAAADV010000001.1"/>
</dbReference>
<dbReference type="Gene3D" id="3.90.950.20">
    <property type="entry name" value="CinA-like"/>
    <property type="match status" value="1"/>
</dbReference>
<evidence type="ECO:0000313" key="3">
    <source>
        <dbReference type="EMBL" id="GAA0661489.1"/>
    </source>
</evidence>
<evidence type="ECO:0000259" key="2">
    <source>
        <dbReference type="Pfam" id="PF02464"/>
    </source>
</evidence>
<dbReference type="SUPFAM" id="SSF142433">
    <property type="entry name" value="CinA-like"/>
    <property type="match status" value="1"/>
</dbReference>
<feature type="region of interest" description="Disordered" evidence="1">
    <location>
        <begin position="1"/>
        <end position="31"/>
    </location>
</feature>
<keyword evidence="4" id="KW-1185">Reference proteome</keyword>
<dbReference type="InterPro" id="IPR036653">
    <property type="entry name" value="CinA-like_C"/>
</dbReference>
<protein>
    <submittedName>
        <fullName evidence="3">CinA family protein</fullName>
    </submittedName>
</protein>
<feature type="compositionally biased region" description="Basic and acidic residues" evidence="1">
    <location>
        <begin position="19"/>
        <end position="28"/>
    </location>
</feature>
<evidence type="ECO:0000313" key="4">
    <source>
        <dbReference type="Proteomes" id="UP001500420"/>
    </source>
</evidence>